<evidence type="ECO:0000313" key="19">
    <source>
        <dbReference type="EMBL" id="CAF3508241.1"/>
    </source>
</evidence>
<dbReference type="CDD" id="cd01862">
    <property type="entry name" value="Rab7"/>
    <property type="match status" value="1"/>
</dbReference>
<evidence type="ECO:0000313" key="21">
    <source>
        <dbReference type="Proteomes" id="UP000663869"/>
    </source>
</evidence>
<dbReference type="PROSITE" id="PS51419">
    <property type="entry name" value="RAB"/>
    <property type="match status" value="1"/>
</dbReference>
<dbReference type="Proteomes" id="UP000663865">
    <property type="component" value="Unassembled WGS sequence"/>
</dbReference>
<dbReference type="InterPro" id="IPR005225">
    <property type="entry name" value="Small_GTP-bd"/>
</dbReference>
<dbReference type="PROSITE" id="PS51421">
    <property type="entry name" value="RAS"/>
    <property type="match status" value="1"/>
</dbReference>
<comment type="caution">
    <text evidence="19">The sequence shown here is derived from an EMBL/GenBank/DDBJ whole genome shotgun (WGS) entry which is preliminary data.</text>
</comment>
<evidence type="ECO:0000256" key="2">
    <source>
        <dbReference type="ARBA" id="ARBA00005156"/>
    </source>
</evidence>
<dbReference type="Pfam" id="PF00071">
    <property type="entry name" value="Ras"/>
    <property type="match status" value="1"/>
</dbReference>
<dbReference type="SUPFAM" id="SSF52402">
    <property type="entry name" value="Adenine nucleotide alpha hydrolases-like"/>
    <property type="match status" value="1"/>
</dbReference>
<sequence>MAGRKKVLLKVIILGDSGVGKTSLMGQFVSHKFSNQYKATIGADFLTKEVQIDDRLVTMQIWDTAGQERFQSLGVAFYRGADCCILVYDVTSPTSFRSLDSWRDEFLIQAGPRDPENFPFVVIGNKTDLDNRMVTARKAQSWCSEKTNIPHFETSAKDGVNVEKAFETVARNALVREKENDITPDFIPRLEIPAPDQRTSSKKYNLHEVIFKMHVVALISGGKDSTYNMIECVRHGHEIVALANLHPNKDIDELDSYMYQSVGHEIIDLFAKAMELPLYRAEIKGDAQTTNKEYNHPVDGDEVEDLYELLVKIKEKHTIEAVSVGAIFSEYQNNRVANVCQRLNLQVLAYIWQRDQHELLNEMIESNVEAILIKTAALGLQPKQHLGKTLAEMRPILFQLAEKYGINVCGEGGEFETLTLDCSLFKHQRIVLDQVKTIITSSDTIAPVGYLKVEKAHLEPK</sequence>
<comment type="similarity">
    <text evidence="3">Belongs to the small GTPase superfamily. Rab family.</text>
</comment>
<dbReference type="PANTHER" id="PTHR12196">
    <property type="entry name" value="DOMAIN OF UNKNOWN FUNCTION 71 DUF71 -CONTAINING PROTEIN"/>
    <property type="match status" value="1"/>
</dbReference>
<name>A0A818HH50_9BILA</name>
<protein>
    <recommendedName>
        <fullName evidence="6">Diphthine--ammonia ligase</fullName>
        <ecNumber evidence="5">6.3.1.14</ecNumber>
    </recommendedName>
    <alternativeName>
        <fullName evidence="14">ATP-binding domain-containing protein 4</fullName>
    </alternativeName>
    <alternativeName>
        <fullName evidence="13">Diphthamide synthase</fullName>
    </alternativeName>
    <alternativeName>
        <fullName evidence="15">Diphthamide synthetase</fullName>
    </alternativeName>
    <alternativeName>
        <fullName evidence="16">Protein DPH6 homolog</fullName>
    </alternativeName>
</protein>
<dbReference type="SMART" id="SM00174">
    <property type="entry name" value="RHO"/>
    <property type="match status" value="1"/>
</dbReference>
<accession>A0A818HH50</accession>
<dbReference type="UniPathway" id="UPA00559"/>
<keyword evidence="9" id="KW-0067">ATP-binding</keyword>
<keyword evidence="11" id="KW-0449">Lipoprotein</keyword>
<dbReference type="GO" id="GO:0003924">
    <property type="term" value="F:GTPase activity"/>
    <property type="evidence" value="ECO:0007669"/>
    <property type="project" value="InterPro"/>
</dbReference>
<dbReference type="GO" id="GO:0031902">
    <property type="term" value="C:late endosome membrane"/>
    <property type="evidence" value="ECO:0007669"/>
    <property type="project" value="UniProtKB-SubCell"/>
</dbReference>
<dbReference type="InterPro" id="IPR014729">
    <property type="entry name" value="Rossmann-like_a/b/a_fold"/>
</dbReference>
<comment type="catalytic activity">
    <reaction evidence="17">
        <text>diphthine-[translation elongation factor 2] + NH4(+) + ATP = diphthamide-[translation elongation factor 2] + AMP + diphosphate + H(+)</text>
        <dbReference type="Rhea" id="RHEA:19753"/>
        <dbReference type="Rhea" id="RHEA-COMP:10172"/>
        <dbReference type="Rhea" id="RHEA-COMP:10174"/>
        <dbReference type="ChEBI" id="CHEBI:15378"/>
        <dbReference type="ChEBI" id="CHEBI:16692"/>
        <dbReference type="ChEBI" id="CHEBI:28938"/>
        <dbReference type="ChEBI" id="CHEBI:30616"/>
        <dbReference type="ChEBI" id="CHEBI:33019"/>
        <dbReference type="ChEBI" id="CHEBI:82696"/>
        <dbReference type="ChEBI" id="CHEBI:456215"/>
        <dbReference type="EC" id="6.3.1.14"/>
    </reaction>
</comment>
<evidence type="ECO:0000256" key="3">
    <source>
        <dbReference type="ARBA" id="ARBA00006270"/>
    </source>
</evidence>
<organism evidence="19 21">
    <name type="scientific">Rotaria socialis</name>
    <dbReference type="NCBI Taxonomy" id="392032"/>
    <lineage>
        <taxon>Eukaryota</taxon>
        <taxon>Metazoa</taxon>
        <taxon>Spiralia</taxon>
        <taxon>Gnathifera</taxon>
        <taxon>Rotifera</taxon>
        <taxon>Eurotatoria</taxon>
        <taxon>Bdelloidea</taxon>
        <taxon>Philodinida</taxon>
        <taxon>Philodinidae</taxon>
        <taxon>Rotaria</taxon>
    </lineage>
</organism>
<dbReference type="Proteomes" id="UP000663869">
    <property type="component" value="Unassembled WGS sequence"/>
</dbReference>
<evidence type="ECO:0000256" key="9">
    <source>
        <dbReference type="ARBA" id="ARBA00022840"/>
    </source>
</evidence>
<dbReference type="CDD" id="cd01994">
    <property type="entry name" value="AANH_PF0828-like"/>
    <property type="match status" value="1"/>
</dbReference>
<dbReference type="Gene3D" id="3.40.50.300">
    <property type="entry name" value="P-loop containing nucleotide triphosphate hydrolases"/>
    <property type="match status" value="1"/>
</dbReference>
<dbReference type="SMART" id="SM00173">
    <property type="entry name" value="RAS"/>
    <property type="match status" value="1"/>
</dbReference>
<evidence type="ECO:0000256" key="4">
    <source>
        <dbReference type="ARBA" id="ARBA00008496"/>
    </source>
</evidence>
<evidence type="ECO:0000256" key="12">
    <source>
        <dbReference type="ARBA" id="ARBA00023289"/>
    </source>
</evidence>
<dbReference type="Pfam" id="PF01902">
    <property type="entry name" value="Diphthami_syn_2"/>
    <property type="match status" value="1"/>
</dbReference>
<dbReference type="NCBIfam" id="TIGR00231">
    <property type="entry name" value="small_GTP"/>
    <property type="match status" value="1"/>
</dbReference>
<feature type="domain" description="Diphthamide synthase" evidence="18">
    <location>
        <begin position="213"/>
        <end position="440"/>
    </location>
</feature>
<comment type="similarity">
    <text evidence="4">Belongs to the Diphthine--ammonia ligase family.</text>
</comment>
<evidence type="ECO:0000256" key="15">
    <source>
        <dbReference type="ARBA" id="ARBA00031552"/>
    </source>
</evidence>
<evidence type="ECO:0000256" key="16">
    <source>
        <dbReference type="ARBA" id="ARBA00032849"/>
    </source>
</evidence>
<dbReference type="InterPro" id="IPR030662">
    <property type="entry name" value="DPH6/MJ0570"/>
</dbReference>
<dbReference type="NCBIfam" id="TIGR00290">
    <property type="entry name" value="MJ0570_dom"/>
    <property type="match status" value="1"/>
</dbReference>
<keyword evidence="12" id="KW-0636">Prenylation</keyword>
<dbReference type="Gene3D" id="3.90.1490.10">
    <property type="entry name" value="putative n-type atp pyrophosphatase, domain 2"/>
    <property type="match status" value="1"/>
</dbReference>
<dbReference type="SUPFAM" id="SSF52540">
    <property type="entry name" value="P-loop containing nucleoside triphosphate hydrolases"/>
    <property type="match status" value="1"/>
</dbReference>
<evidence type="ECO:0000256" key="13">
    <source>
        <dbReference type="ARBA" id="ARBA00029814"/>
    </source>
</evidence>
<evidence type="ECO:0000313" key="20">
    <source>
        <dbReference type="EMBL" id="CAF3697259.1"/>
    </source>
</evidence>
<keyword evidence="8" id="KW-0547">Nucleotide-binding</keyword>
<dbReference type="InterPro" id="IPR001806">
    <property type="entry name" value="Small_GTPase"/>
</dbReference>
<evidence type="ECO:0000256" key="6">
    <source>
        <dbReference type="ARBA" id="ARBA00018426"/>
    </source>
</evidence>
<dbReference type="GO" id="GO:0017183">
    <property type="term" value="P:protein histidyl modification to diphthamide"/>
    <property type="evidence" value="ECO:0007669"/>
    <property type="project" value="UniProtKB-UniPathway"/>
</dbReference>
<dbReference type="GO" id="GO:0017178">
    <property type="term" value="F:diphthine-ammonia ligase activity"/>
    <property type="evidence" value="ECO:0007669"/>
    <property type="project" value="UniProtKB-EC"/>
</dbReference>
<dbReference type="InterPro" id="IPR002761">
    <property type="entry name" value="Diphthami_syn_dom"/>
</dbReference>
<comment type="subcellular location">
    <subcellularLocation>
        <location evidence="1">Late endosome membrane</location>
    </subcellularLocation>
</comment>
<dbReference type="EMBL" id="CAJNYU010002133">
    <property type="protein sequence ID" value="CAF3508241.1"/>
    <property type="molecule type" value="Genomic_DNA"/>
</dbReference>
<evidence type="ECO:0000256" key="7">
    <source>
        <dbReference type="ARBA" id="ARBA00022598"/>
    </source>
</evidence>
<evidence type="ECO:0000256" key="1">
    <source>
        <dbReference type="ARBA" id="ARBA00004414"/>
    </source>
</evidence>
<keyword evidence="10" id="KW-0342">GTP-binding</keyword>
<dbReference type="FunFam" id="3.40.50.300:FF:000086">
    <property type="entry name" value="Ras-related small GTPase"/>
    <property type="match status" value="1"/>
</dbReference>
<evidence type="ECO:0000256" key="5">
    <source>
        <dbReference type="ARBA" id="ARBA00012089"/>
    </source>
</evidence>
<evidence type="ECO:0000256" key="14">
    <source>
        <dbReference type="ARBA" id="ARBA00031202"/>
    </source>
</evidence>
<dbReference type="EMBL" id="CAJNYV010004813">
    <property type="protein sequence ID" value="CAF3697259.1"/>
    <property type="molecule type" value="Genomic_DNA"/>
</dbReference>
<evidence type="ECO:0000256" key="10">
    <source>
        <dbReference type="ARBA" id="ARBA00023134"/>
    </source>
</evidence>
<dbReference type="PANTHER" id="PTHR12196:SF2">
    <property type="entry name" value="DIPHTHINE--AMMONIA LIGASE"/>
    <property type="match status" value="1"/>
</dbReference>
<dbReference type="PROSITE" id="PS51420">
    <property type="entry name" value="RHO"/>
    <property type="match status" value="1"/>
</dbReference>
<evidence type="ECO:0000256" key="11">
    <source>
        <dbReference type="ARBA" id="ARBA00023288"/>
    </source>
</evidence>
<dbReference type="InterPro" id="IPR027417">
    <property type="entry name" value="P-loop_NTPase"/>
</dbReference>
<keyword evidence="7" id="KW-0436">Ligase</keyword>
<dbReference type="EC" id="6.3.1.14" evidence="5"/>
<dbReference type="GO" id="GO:0005525">
    <property type="term" value="F:GTP binding"/>
    <property type="evidence" value="ECO:0007669"/>
    <property type="project" value="UniProtKB-KW"/>
</dbReference>
<dbReference type="AlphaFoldDB" id="A0A818HH50"/>
<gene>
    <name evidence="19" type="ORF">FME351_LOCUS17207</name>
    <name evidence="20" type="ORF">KIK155_LOCUS26408</name>
</gene>
<proteinExistence type="inferred from homology"/>
<dbReference type="SMART" id="SM00176">
    <property type="entry name" value="RAN"/>
    <property type="match status" value="1"/>
</dbReference>
<dbReference type="GO" id="GO:0005524">
    <property type="term" value="F:ATP binding"/>
    <property type="evidence" value="ECO:0007669"/>
    <property type="project" value="UniProtKB-KW"/>
</dbReference>
<dbReference type="PRINTS" id="PR00449">
    <property type="entry name" value="RASTRNSFRMNG"/>
</dbReference>
<evidence type="ECO:0000259" key="18">
    <source>
        <dbReference type="Pfam" id="PF01902"/>
    </source>
</evidence>
<reference evidence="19" key="1">
    <citation type="submission" date="2021-02" db="EMBL/GenBank/DDBJ databases">
        <authorList>
            <person name="Nowell W R."/>
        </authorList>
    </citation>
    <scope>NUCLEOTIDE SEQUENCE</scope>
</reference>
<dbReference type="SMART" id="SM00175">
    <property type="entry name" value="RAB"/>
    <property type="match status" value="1"/>
</dbReference>
<evidence type="ECO:0000256" key="8">
    <source>
        <dbReference type="ARBA" id="ARBA00022741"/>
    </source>
</evidence>
<comment type="pathway">
    <text evidence="2">Protein modification; peptidyl-diphthamide biosynthesis.</text>
</comment>
<evidence type="ECO:0000256" key="17">
    <source>
        <dbReference type="ARBA" id="ARBA00048108"/>
    </source>
</evidence>
<dbReference type="FunFam" id="3.90.1490.10:FF:000001">
    <property type="entry name" value="Diphthine--ammonia ligase"/>
    <property type="match status" value="1"/>
</dbReference>
<dbReference type="Gene3D" id="3.40.50.620">
    <property type="entry name" value="HUPs"/>
    <property type="match status" value="1"/>
</dbReference>
<dbReference type="FunFam" id="3.40.50.620:FF:000069">
    <property type="entry name" value="diphthine--ammonia ligase"/>
    <property type="match status" value="1"/>
</dbReference>